<keyword evidence="5" id="KW-0805">Transcription regulation</keyword>
<accession>A0A8C6DDI3</accession>
<dbReference type="InterPro" id="IPR022728">
    <property type="entry name" value="Period_circadian-like_C"/>
</dbReference>
<dbReference type="PROSITE" id="PS50112">
    <property type="entry name" value="PAS"/>
    <property type="match status" value="1"/>
</dbReference>
<evidence type="ECO:0000313" key="11">
    <source>
        <dbReference type="Ensembl" id="ENSMMSP00000012618.1"/>
    </source>
</evidence>
<dbReference type="CDD" id="cd00130">
    <property type="entry name" value="PAS"/>
    <property type="match status" value="1"/>
</dbReference>
<dbReference type="Pfam" id="PF12114">
    <property type="entry name" value="Period_C"/>
    <property type="match status" value="1"/>
</dbReference>
<dbReference type="GO" id="GO:0005634">
    <property type="term" value="C:nucleus"/>
    <property type="evidence" value="ECO:0007669"/>
    <property type="project" value="UniProtKB-SubCell"/>
</dbReference>
<reference evidence="11" key="1">
    <citation type="submission" date="2025-08" db="UniProtKB">
        <authorList>
            <consortium name="Ensembl"/>
        </authorList>
    </citation>
    <scope>IDENTIFICATION</scope>
</reference>
<dbReference type="SMART" id="SM00091">
    <property type="entry name" value="PAS"/>
    <property type="match status" value="2"/>
</dbReference>
<dbReference type="SUPFAM" id="SSF55785">
    <property type="entry name" value="PYP-like sensor domain (PAS domain)"/>
    <property type="match status" value="1"/>
</dbReference>
<evidence type="ECO:0000256" key="1">
    <source>
        <dbReference type="ARBA" id="ARBA00004123"/>
    </source>
</evidence>
<dbReference type="GO" id="GO:0005737">
    <property type="term" value="C:cytoplasm"/>
    <property type="evidence" value="ECO:0007669"/>
    <property type="project" value="UniProtKB-SubCell"/>
</dbReference>
<feature type="region of interest" description="Disordered" evidence="9">
    <location>
        <begin position="742"/>
        <end position="784"/>
    </location>
</feature>
<feature type="compositionally biased region" description="Basic and acidic residues" evidence="9">
    <location>
        <begin position="1"/>
        <end position="26"/>
    </location>
</feature>
<dbReference type="GO" id="GO:0050821">
    <property type="term" value="P:protein stabilization"/>
    <property type="evidence" value="ECO:0007669"/>
    <property type="project" value="Ensembl"/>
</dbReference>
<evidence type="ECO:0000256" key="3">
    <source>
        <dbReference type="ARBA" id="ARBA00022490"/>
    </source>
</evidence>
<dbReference type="InterPro" id="IPR000014">
    <property type="entry name" value="PAS"/>
</dbReference>
<dbReference type="GO" id="GO:0045187">
    <property type="term" value="P:regulation of circadian sleep/wake cycle, sleep"/>
    <property type="evidence" value="ECO:0007669"/>
    <property type="project" value="Ensembl"/>
</dbReference>
<feature type="compositionally biased region" description="Polar residues" evidence="9">
    <location>
        <begin position="1045"/>
        <end position="1055"/>
    </location>
</feature>
<proteinExistence type="predicted"/>
<dbReference type="AlphaFoldDB" id="A0A8C6DDI3"/>
<dbReference type="GO" id="GO:0043153">
    <property type="term" value="P:entrainment of circadian clock by photoperiod"/>
    <property type="evidence" value="ECO:0007669"/>
    <property type="project" value="TreeGrafter"/>
</dbReference>
<dbReference type="InterPro" id="IPR013655">
    <property type="entry name" value="PAS_fold_3"/>
</dbReference>
<evidence type="ECO:0000259" key="10">
    <source>
        <dbReference type="PROSITE" id="PS50112"/>
    </source>
</evidence>
<dbReference type="InterPro" id="IPR057310">
    <property type="entry name" value="PER1-3_bHLH"/>
</dbReference>
<evidence type="ECO:0000256" key="5">
    <source>
        <dbReference type="ARBA" id="ARBA00023015"/>
    </source>
</evidence>
<feature type="region of interest" description="Disordered" evidence="9">
    <location>
        <begin position="888"/>
        <end position="923"/>
    </location>
</feature>
<dbReference type="Proteomes" id="UP000694544">
    <property type="component" value="Unplaced"/>
</dbReference>
<name>A0A8C6DDI3_MOSMO</name>
<feature type="region of interest" description="Disordered" evidence="9">
    <location>
        <begin position="1"/>
        <end position="42"/>
    </location>
</feature>
<feature type="compositionally biased region" description="Low complexity" evidence="9">
    <location>
        <begin position="434"/>
        <end position="462"/>
    </location>
</feature>
<dbReference type="PANTHER" id="PTHR11269">
    <property type="entry name" value="PERIOD CIRCADIAN PROTEIN"/>
    <property type="match status" value="1"/>
</dbReference>
<feature type="compositionally biased region" description="Low complexity" evidence="9">
    <location>
        <begin position="969"/>
        <end position="1003"/>
    </location>
</feature>
<reference evidence="11" key="2">
    <citation type="submission" date="2025-09" db="UniProtKB">
        <authorList>
            <consortium name="Ensembl"/>
        </authorList>
    </citation>
    <scope>IDENTIFICATION</scope>
</reference>
<evidence type="ECO:0000256" key="2">
    <source>
        <dbReference type="ARBA" id="ARBA00004496"/>
    </source>
</evidence>
<dbReference type="InterPro" id="IPR035965">
    <property type="entry name" value="PAS-like_dom_sf"/>
</dbReference>
<organism evidence="11 12">
    <name type="scientific">Moschus moschiferus</name>
    <name type="common">Siberian musk deer</name>
    <name type="synonym">Moschus sibiricus</name>
    <dbReference type="NCBI Taxonomy" id="68415"/>
    <lineage>
        <taxon>Eukaryota</taxon>
        <taxon>Metazoa</taxon>
        <taxon>Chordata</taxon>
        <taxon>Craniata</taxon>
        <taxon>Vertebrata</taxon>
        <taxon>Euteleostomi</taxon>
        <taxon>Mammalia</taxon>
        <taxon>Eutheria</taxon>
        <taxon>Laurasiatheria</taxon>
        <taxon>Artiodactyla</taxon>
        <taxon>Ruminantia</taxon>
        <taxon>Pecora</taxon>
        <taxon>Moschidae</taxon>
        <taxon>Moschus</taxon>
    </lineage>
</organism>
<dbReference type="GO" id="GO:0019900">
    <property type="term" value="F:kinase binding"/>
    <property type="evidence" value="ECO:0007669"/>
    <property type="project" value="Ensembl"/>
</dbReference>
<feature type="compositionally biased region" description="Basic and acidic residues" evidence="9">
    <location>
        <begin position="598"/>
        <end position="607"/>
    </location>
</feature>
<dbReference type="GO" id="GO:0000976">
    <property type="term" value="F:transcription cis-regulatory region binding"/>
    <property type="evidence" value="ECO:0007669"/>
    <property type="project" value="TreeGrafter"/>
</dbReference>
<feature type="region of interest" description="Disordered" evidence="9">
    <location>
        <begin position="431"/>
        <end position="467"/>
    </location>
</feature>
<dbReference type="Pfam" id="PF08447">
    <property type="entry name" value="PAS_3"/>
    <property type="match status" value="1"/>
</dbReference>
<keyword evidence="4" id="KW-0677">Repeat</keyword>
<comment type="subcellular location">
    <subcellularLocation>
        <location evidence="2">Cytoplasm</location>
    </subcellularLocation>
    <subcellularLocation>
        <location evidence="1">Nucleus</location>
    </subcellularLocation>
</comment>
<dbReference type="InterPro" id="IPR048814">
    <property type="entry name" value="Per1-3_PAS-A"/>
</dbReference>
<feature type="compositionally biased region" description="Polar residues" evidence="9">
    <location>
        <begin position="500"/>
        <end position="510"/>
    </location>
</feature>
<dbReference type="GO" id="GO:0031625">
    <property type="term" value="F:ubiquitin protein ligase binding"/>
    <property type="evidence" value="ECO:0007669"/>
    <property type="project" value="Ensembl"/>
</dbReference>
<evidence type="ECO:0000256" key="7">
    <source>
        <dbReference type="ARBA" id="ARBA00023163"/>
    </source>
</evidence>
<gene>
    <name evidence="11" type="primary">PER3</name>
</gene>
<evidence type="ECO:0000256" key="6">
    <source>
        <dbReference type="ARBA" id="ARBA00023108"/>
    </source>
</evidence>
<feature type="compositionally biased region" description="Basic and acidic residues" evidence="9">
    <location>
        <begin position="905"/>
        <end position="917"/>
    </location>
</feature>
<feature type="region of interest" description="Disordered" evidence="9">
    <location>
        <begin position="588"/>
        <end position="607"/>
    </location>
</feature>
<dbReference type="Pfam" id="PF23170">
    <property type="entry name" value="bHLH_PER"/>
    <property type="match status" value="1"/>
</dbReference>
<sequence length="1161" mass="127292">MDPCEDVERSSGKSENPRENQHHELEGPQGSGPEAPGNDAAELWSQKCKLRSKFVQTSNSEQQDRNRVSEELRTVVQEMKKYFPSERHGKPSTLDALNYALRCVHSVQANSESFQILSQNEAPQADVTLCSLEELATIASEHTSKNTDTFVAVFSFLSGRLVHVSEQAPLILNCKKEFLESCHFVELLAPQDMRVFYTHTAHAQLPFWNNWTQRVASQYELAPVKSFFCRIGGGEAGELRRPYCPFRITPYSIHMHSSALAEPEPCCLLLVEKMHSGYQDAPRPRIRKEIFTTTHTPGCVFLEIDERAVPFLGYLPQDLIGTSILAHLHPEDRPLMLAVHQKVLKYAGHPPFEHLPIRFCSQNGDYVILDSSWSSFVNPWSRKVSFIIGRHKVRTSPLNKDVFATRVKKMSGDDKDVSELQEQIQKLLSQPVHGSMSSGYGSLGSSGSQEPQVSLASSSESSGHGVDEVPKASLTLQQICASVNKIKNLGQELYINSRAKSANKPVSGTRSGRPRGESSGNGHGTGKDEQKTSFSFQTVRNNSMYTESCEDLRKVQHSPSYQQINCIDSVIRYLKSYHIPALKRKCISSTNTTSSSSEEDRQSHRADDIQALQAVSQIPAVPASEMPTNGQSTDAEGGAPWTLSTVTLSLDTSQCSSSSFLVDIPPPNSAEHVPLACEPWTLSTHPAPLAAEAFKHSGLTKAVLSAHTQKEEQSYVDKFQEKILSSPYSSYLQQESRSKAKYLHVEGSSAPRLTRSAGCKKRRHKRKKPLDGQPRCPSSASCPHASGPSLPATVMVPSPALCLLPALPLPATTSLGREHEASITVLPRLPEPPLPSSLQYFPALPSASFDTFANIFLRDPPLSPLSSLSFSPYPSLGAAPSSEILSSVSAVAPNPGPPSSTINPRSREEKWETENEGRSLINSGSSSVLQFDLLQEDRSRSCASPETVCGQAAHTCVQSLDLGHPGPYTHTHTLGSSSSHQQQAPDPESSASATSKSALAAGPASPPSRQAPVQERGSPAACAPSSHVISSGSIINFAPSDDSSEISQNGQQSQDVQKKETFPKLAEESIWRMIKQTPDCILMTYQLPERVKEIVLKEDLEKLESMRWQQPQFSLGQREEIANVHSWIQRQAIPQEIDTQVSTCAHYVNSCQCMANSSCTF</sequence>
<dbReference type="GO" id="GO:0032922">
    <property type="term" value="P:circadian regulation of gene expression"/>
    <property type="evidence" value="ECO:0007669"/>
    <property type="project" value="TreeGrafter"/>
</dbReference>
<feature type="domain" description="PAS" evidence="10">
    <location>
        <begin position="301"/>
        <end position="347"/>
    </location>
</feature>
<dbReference type="GeneTree" id="ENSGT00940000160817"/>
<protein>
    <submittedName>
        <fullName evidence="11">Period circadian regulator 3</fullName>
    </submittedName>
</protein>
<dbReference type="Pfam" id="PF21353">
    <property type="entry name" value="Per3-like_PAS-A"/>
    <property type="match status" value="1"/>
</dbReference>
<dbReference type="Ensembl" id="ENSMMST00000013942.1">
    <property type="protein sequence ID" value="ENSMMSP00000012618.1"/>
    <property type="gene ID" value="ENSMMSG00000009595.1"/>
</dbReference>
<keyword evidence="12" id="KW-1185">Reference proteome</keyword>
<dbReference type="InterPro" id="IPR050760">
    <property type="entry name" value="Period_circadian_regulator"/>
</dbReference>
<dbReference type="FunFam" id="3.30.450.20:FF:000013">
    <property type="entry name" value="Period circadian protein homolog 2"/>
    <property type="match status" value="1"/>
</dbReference>
<feature type="region of interest" description="Disordered" evidence="9">
    <location>
        <begin position="500"/>
        <end position="535"/>
    </location>
</feature>
<keyword evidence="3" id="KW-0963">Cytoplasm</keyword>
<dbReference type="Gene3D" id="3.30.450.20">
    <property type="entry name" value="PAS domain"/>
    <property type="match status" value="2"/>
</dbReference>
<feature type="region of interest" description="Disordered" evidence="9">
    <location>
        <begin position="967"/>
        <end position="1061"/>
    </location>
</feature>
<evidence type="ECO:0000256" key="4">
    <source>
        <dbReference type="ARBA" id="ARBA00022737"/>
    </source>
</evidence>
<dbReference type="GO" id="GO:0000122">
    <property type="term" value="P:negative regulation of transcription by RNA polymerase II"/>
    <property type="evidence" value="ECO:0007669"/>
    <property type="project" value="Ensembl"/>
</dbReference>
<feature type="region of interest" description="Disordered" evidence="9">
    <location>
        <begin position="619"/>
        <end position="638"/>
    </location>
</feature>
<dbReference type="PANTHER" id="PTHR11269:SF13">
    <property type="entry name" value="PERIOD CIRCADIAN PROTEIN HOMOLOG 3"/>
    <property type="match status" value="1"/>
</dbReference>
<evidence type="ECO:0000256" key="8">
    <source>
        <dbReference type="ARBA" id="ARBA00023242"/>
    </source>
</evidence>
<keyword evidence="8" id="KW-0539">Nucleus</keyword>
<evidence type="ECO:0000256" key="9">
    <source>
        <dbReference type="SAM" id="MobiDB-lite"/>
    </source>
</evidence>
<dbReference type="GO" id="GO:0001222">
    <property type="term" value="F:transcription corepressor binding"/>
    <property type="evidence" value="ECO:0007669"/>
    <property type="project" value="TreeGrafter"/>
</dbReference>
<keyword evidence="7" id="KW-0804">Transcription</keyword>
<feature type="compositionally biased region" description="Basic residues" evidence="9">
    <location>
        <begin position="758"/>
        <end position="768"/>
    </location>
</feature>
<keyword evidence="6" id="KW-0090">Biological rhythms</keyword>
<evidence type="ECO:0000313" key="12">
    <source>
        <dbReference type="Proteomes" id="UP000694544"/>
    </source>
</evidence>